<feature type="compositionally biased region" description="Acidic residues" evidence="1">
    <location>
        <begin position="675"/>
        <end position="695"/>
    </location>
</feature>
<accession>D7FMH4</accession>
<dbReference type="SMART" id="SM01162">
    <property type="entry name" value="DUF1771"/>
    <property type="match status" value="1"/>
</dbReference>
<dbReference type="EMBL" id="FN649749">
    <property type="protein sequence ID" value="CBJ25871.1"/>
    <property type="molecule type" value="Genomic_DNA"/>
</dbReference>
<protein>
    <recommendedName>
        <fullName evidence="2">Smr domain-containing protein</fullName>
    </recommendedName>
</protein>
<dbReference type="Proteomes" id="UP000002630">
    <property type="component" value="Linkage Group LG24"/>
</dbReference>
<dbReference type="AlphaFoldDB" id="D7FMH4"/>
<feature type="region of interest" description="Disordered" evidence="1">
    <location>
        <begin position="672"/>
        <end position="697"/>
    </location>
</feature>
<dbReference type="GO" id="GO:0004519">
    <property type="term" value="F:endonuclease activity"/>
    <property type="evidence" value="ECO:0007669"/>
    <property type="project" value="TreeGrafter"/>
</dbReference>
<dbReference type="InterPro" id="IPR013899">
    <property type="entry name" value="DUF1771"/>
</dbReference>
<feature type="region of interest" description="Disordered" evidence="1">
    <location>
        <begin position="1"/>
        <end position="21"/>
    </location>
</feature>
<evidence type="ECO:0000256" key="1">
    <source>
        <dbReference type="SAM" id="MobiDB-lite"/>
    </source>
</evidence>
<dbReference type="Pfam" id="PF08590">
    <property type="entry name" value="DUF1771"/>
    <property type="match status" value="1"/>
</dbReference>
<feature type="region of interest" description="Disordered" evidence="1">
    <location>
        <begin position="82"/>
        <end position="108"/>
    </location>
</feature>
<keyword evidence="4" id="KW-1185">Reference proteome</keyword>
<organism evidence="3 4">
    <name type="scientific">Ectocarpus siliculosus</name>
    <name type="common">Brown alga</name>
    <name type="synonym">Conferva siliculosa</name>
    <dbReference type="NCBI Taxonomy" id="2880"/>
    <lineage>
        <taxon>Eukaryota</taxon>
        <taxon>Sar</taxon>
        <taxon>Stramenopiles</taxon>
        <taxon>Ochrophyta</taxon>
        <taxon>PX clade</taxon>
        <taxon>Phaeophyceae</taxon>
        <taxon>Ectocarpales</taxon>
        <taxon>Ectocarpaceae</taxon>
        <taxon>Ectocarpus</taxon>
    </lineage>
</organism>
<dbReference type="PANTHER" id="PTHR46535">
    <property type="entry name" value="NEDD4-BINDING PROTEIN 2"/>
    <property type="match status" value="1"/>
</dbReference>
<dbReference type="PROSITE" id="PS50828">
    <property type="entry name" value="SMR"/>
    <property type="match status" value="1"/>
</dbReference>
<dbReference type="SUPFAM" id="SSF160443">
    <property type="entry name" value="SMR domain-like"/>
    <property type="match status" value="1"/>
</dbReference>
<dbReference type="InterPro" id="IPR036063">
    <property type="entry name" value="Smr_dom_sf"/>
</dbReference>
<reference evidence="3 4" key="1">
    <citation type="journal article" date="2010" name="Nature">
        <title>The Ectocarpus genome and the independent evolution of multicellularity in brown algae.</title>
        <authorList>
            <person name="Cock J.M."/>
            <person name="Sterck L."/>
            <person name="Rouze P."/>
            <person name="Scornet D."/>
            <person name="Allen A.E."/>
            <person name="Amoutzias G."/>
            <person name="Anthouard V."/>
            <person name="Artiguenave F."/>
            <person name="Aury J.M."/>
            <person name="Badger J.H."/>
            <person name="Beszteri B."/>
            <person name="Billiau K."/>
            <person name="Bonnet E."/>
            <person name="Bothwell J.H."/>
            <person name="Bowler C."/>
            <person name="Boyen C."/>
            <person name="Brownlee C."/>
            <person name="Carrano C.J."/>
            <person name="Charrier B."/>
            <person name="Cho G.Y."/>
            <person name="Coelho S.M."/>
            <person name="Collen J."/>
            <person name="Corre E."/>
            <person name="Da Silva C."/>
            <person name="Delage L."/>
            <person name="Delaroque N."/>
            <person name="Dittami S.M."/>
            <person name="Doulbeau S."/>
            <person name="Elias M."/>
            <person name="Farnham G."/>
            <person name="Gachon C.M."/>
            <person name="Gschloessl B."/>
            <person name="Heesch S."/>
            <person name="Jabbari K."/>
            <person name="Jubin C."/>
            <person name="Kawai H."/>
            <person name="Kimura K."/>
            <person name="Kloareg B."/>
            <person name="Kupper F.C."/>
            <person name="Lang D."/>
            <person name="Le Bail A."/>
            <person name="Leblanc C."/>
            <person name="Lerouge P."/>
            <person name="Lohr M."/>
            <person name="Lopez P.J."/>
            <person name="Martens C."/>
            <person name="Maumus F."/>
            <person name="Michel G."/>
            <person name="Miranda-Saavedra D."/>
            <person name="Morales J."/>
            <person name="Moreau H."/>
            <person name="Motomura T."/>
            <person name="Nagasato C."/>
            <person name="Napoli C.A."/>
            <person name="Nelson D.R."/>
            <person name="Nyvall-Collen P."/>
            <person name="Peters A.F."/>
            <person name="Pommier C."/>
            <person name="Potin P."/>
            <person name="Poulain J."/>
            <person name="Quesneville H."/>
            <person name="Read B."/>
            <person name="Rensing S.A."/>
            <person name="Ritter A."/>
            <person name="Rousvoal S."/>
            <person name="Samanta M."/>
            <person name="Samson G."/>
            <person name="Schroeder D.C."/>
            <person name="Segurens B."/>
            <person name="Strittmatter M."/>
            <person name="Tonon T."/>
            <person name="Tregear J.W."/>
            <person name="Valentin K."/>
            <person name="von Dassow P."/>
            <person name="Yamagishi T."/>
            <person name="Van de Peer Y."/>
            <person name="Wincker P."/>
        </authorList>
    </citation>
    <scope>NUCLEOTIDE SEQUENCE [LARGE SCALE GENOMIC DNA]</scope>
    <source>
        <strain evidence="4">Ec32 / CCAP1310/4</strain>
    </source>
</reference>
<dbReference type="Gene3D" id="3.30.1370.110">
    <property type="match status" value="1"/>
</dbReference>
<evidence type="ECO:0000313" key="3">
    <source>
        <dbReference type="EMBL" id="CBJ25871.1"/>
    </source>
</evidence>
<feature type="compositionally biased region" description="Polar residues" evidence="1">
    <location>
        <begin position="521"/>
        <end position="554"/>
    </location>
</feature>
<feature type="region of interest" description="Disordered" evidence="1">
    <location>
        <begin position="406"/>
        <end position="461"/>
    </location>
</feature>
<dbReference type="GO" id="GO:0005634">
    <property type="term" value="C:nucleus"/>
    <property type="evidence" value="ECO:0007669"/>
    <property type="project" value="TreeGrafter"/>
</dbReference>
<dbReference type="PANTHER" id="PTHR46535:SF1">
    <property type="entry name" value="NEDD4-BINDING PROTEIN 2"/>
    <property type="match status" value="1"/>
</dbReference>
<evidence type="ECO:0000313" key="4">
    <source>
        <dbReference type="Proteomes" id="UP000002630"/>
    </source>
</evidence>
<feature type="domain" description="Smr" evidence="2">
    <location>
        <begin position="796"/>
        <end position="938"/>
    </location>
</feature>
<proteinExistence type="predicted"/>
<feature type="region of interest" description="Disordered" evidence="1">
    <location>
        <begin position="825"/>
        <end position="874"/>
    </location>
</feature>
<feature type="compositionally biased region" description="Acidic residues" evidence="1">
    <location>
        <begin position="450"/>
        <end position="461"/>
    </location>
</feature>
<feature type="region of interest" description="Disordered" evidence="1">
    <location>
        <begin position="520"/>
        <end position="559"/>
    </location>
</feature>
<dbReference type="SMART" id="SM00463">
    <property type="entry name" value="SMR"/>
    <property type="match status" value="1"/>
</dbReference>
<name>D7FMH4_ECTSI</name>
<feature type="compositionally biased region" description="Low complexity" evidence="1">
    <location>
        <begin position="82"/>
        <end position="98"/>
    </location>
</feature>
<dbReference type="InterPro" id="IPR027417">
    <property type="entry name" value="P-loop_NTPase"/>
</dbReference>
<sequence length="938" mass="99342">MAGRPGVNPRSLVNQDTLGSREKCRRRAQQVLEKGGRVLIDRCNFDQSQRVTWLDLAVSLSLHKDACIAVWLDIPIGSDGAPGTERAPAPPATAAGSDRVGGDFGGGTGWRRGVDSVEMFRDQSLAEEGSQWNIDSCPPGGVGAVATAPAVHHAVDTFFPVEKSATAAGMAAKLPGAAPGQWGVTYHTPAAADAPMTRPADDFGPVLAWGEDQRAAEDTAIPEDGSGPVLAWGGQQQVGGGGAAGPVARTRDAVGNNGWTAAHDATSYPSLPSAMNGNKSGRFVGSLQKQLPRRPKQRGFKSSSLNSIAKLTPQSQAEAPASVKQPVKPKTRLLTPTEISSRFSDLQAPPRVLAPEDVGVAASAGINRLETGPAATAAAKRGKDHSFAQPVVLALGPNSFEEWTSRSTLPIRGNEENRNTSNSSYRSEEAATAEGGQTFDHRERVKAGAGDDDDQTDGEEVDLDVSDGEAFFVLEDMFGGLLPPETLENLFAESGKYLEKAVKEGFKVCEGLWGQGEAITFPNSPSSDGSTTDDFLTPSTSAGTDVSTNENGSESWDDETHGEFADVSHWTHKQVDTLTELCLAFEATISRETIIAALTASNHDATSAAQLLLDPGPANPRERGEGRRSRRYGGVAQRERKARPPRYDGCLPTATLLGATCGVDHRAGALGERGWEEEDAEGEEEEEEEGDEGLTSEEYRTRANAAAELMKAWFQKAAEAFTRGGRNGGAAAADPSRIGQRWKKSMETANLRAAREAFRERNPLIRVGHTRDGVAVLKVLRLPEPSQCSTPGQLSVDLHLLRRAEALNVLETVLHAIRRRAGEHTGVLVNGPRAPKPSQQHKEHPGVVAAPGGHTEPSSSGASYTPPAAQQGEGLQHDRVMSVLKFASLEVVVGRGAHSVAGVPRLRPCVMGYLAGKGFRAEAVEGDKGKGVVVVGLT</sequence>
<dbReference type="Gene3D" id="3.40.50.300">
    <property type="entry name" value="P-loop containing nucleotide triphosphate hydrolases"/>
    <property type="match status" value="1"/>
</dbReference>
<dbReference type="InterPro" id="IPR002625">
    <property type="entry name" value="Smr_dom"/>
</dbReference>
<evidence type="ECO:0000259" key="2">
    <source>
        <dbReference type="PROSITE" id="PS50828"/>
    </source>
</evidence>
<dbReference type="OrthoDB" id="19045at2759"/>
<dbReference type="EMBL" id="FN648214">
    <property type="protein sequence ID" value="CBJ25871.1"/>
    <property type="molecule type" value="Genomic_DNA"/>
</dbReference>
<dbReference type="InParanoid" id="D7FMH4"/>
<feature type="region of interest" description="Disordered" evidence="1">
    <location>
        <begin position="610"/>
        <end position="647"/>
    </location>
</feature>
<dbReference type="InterPro" id="IPR052772">
    <property type="entry name" value="Endo/PolyKinase_Domain-Protein"/>
</dbReference>
<gene>
    <name evidence="3" type="ORF">Esi_0017_0011</name>
</gene>